<comment type="caution">
    <text evidence="1">The sequence shown here is derived from an EMBL/GenBank/DDBJ whole genome shotgun (WGS) entry which is preliminary data.</text>
</comment>
<gene>
    <name evidence="1" type="ORF">CfE428DRAFT_5834</name>
</gene>
<dbReference type="EMBL" id="ABVL01000029">
    <property type="protein sequence ID" value="EDY16721.1"/>
    <property type="molecule type" value="Genomic_DNA"/>
</dbReference>
<dbReference type="STRING" id="497964.CfE428DRAFT_5834"/>
<dbReference type="AlphaFoldDB" id="B4DA94"/>
<name>B4DA94_9BACT</name>
<dbReference type="InParanoid" id="B4DA94"/>
<accession>B4DA94</accession>
<dbReference type="Pfam" id="PF07505">
    <property type="entry name" value="DUF5131"/>
    <property type="match status" value="1"/>
</dbReference>
<reference evidence="1 2" key="1">
    <citation type="journal article" date="2011" name="J. Bacteriol.">
        <title>Genome sequence of Chthoniobacter flavus Ellin428, an aerobic heterotrophic soil bacterium.</title>
        <authorList>
            <person name="Kant R."/>
            <person name="van Passel M.W."/>
            <person name="Palva A."/>
            <person name="Lucas S."/>
            <person name="Lapidus A."/>
            <person name="Glavina Del Rio T."/>
            <person name="Dalin E."/>
            <person name="Tice H."/>
            <person name="Bruce D."/>
            <person name="Goodwin L."/>
            <person name="Pitluck S."/>
            <person name="Larimer F.W."/>
            <person name="Land M.L."/>
            <person name="Hauser L."/>
            <person name="Sangwan P."/>
            <person name="de Vos W.M."/>
            <person name="Janssen P.H."/>
            <person name="Smidt H."/>
        </authorList>
    </citation>
    <scope>NUCLEOTIDE SEQUENCE [LARGE SCALE GENOMIC DNA]</scope>
    <source>
        <strain evidence="1 2">Ellin428</strain>
    </source>
</reference>
<dbReference type="Proteomes" id="UP000005824">
    <property type="component" value="Unassembled WGS sequence"/>
</dbReference>
<evidence type="ECO:0000313" key="2">
    <source>
        <dbReference type="Proteomes" id="UP000005824"/>
    </source>
</evidence>
<dbReference type="RefSeq" id="WP_006983155.1">
    <property type="nucleotide sequence ID" value="NZ_ABVL01000029.1"/>
</dbReference>
<organism evidence="1 2">
    <name type="scientific">Chthoniobacter flavus Ellin428</name>
    <dbReference type="NCBI Taxonomy" id="497964"/>
    <lineage>
        <taxon>Bacteria</taxon>
        <taxon>Pseudomonadati</taxon>
        <taxon>Verrucomicrobiota</taxon>
        <taxon>Spartobacteria</taxon>
        <taxon>Chthoniobacterales</taxon>
        <taxon>Chthoniobacteraceae</taxon>
        <taxon>Chthoniobacter</taxon>
    </lineage>
</organism>
<keyword evidence="2" id="KW-1185">Reference proteome</keyword>
<proteinExistence type="predicted"/>
<sequence>MGELLGCYLAMNRTEGNAARLLESWFGARVAPANVWIGTTVEDQARADERIPQLLQIPAKVRFLSCEPLLGAVDLSECFSLWEYCGGCGEQFDFVEGRPDECPSCKRKWCMCVGYGEGARRMHFDADGRIEVCDGAPIHWVICGGESGPNARPMHPDWARSLRDQCAAAGVPFLFKQWGEWRPTFALHDFIDDDGEDFARGDFTGYERVGKKTAGRLLDGKEHNAFPV</sequence>
<dbReference type="eggNOG" id="COG4422">
    <property type="taxonomic scope" value="Bacteria"/>
</dbReference>
<evidence type="ECO:0000313" key="1">
    <source>
        <dbReference type="EMBL" id="EDY16721.1"/>
    </source>
</evidence>
<dbReference type="InterPro" id="IPR011101">
    <property type="entry name" value="DUF5131"/>
</dbReference>
<protein>
    <submittedName>
        <fullName evidence="1">Gp37Gp68 family protein</fullName>
    </submittedName>
</protein>